<dbReference type="EMBL" id="DVMH01000037">
    <property type="protein sequence ID" value="HIU11026.1"/>
    <property type="molecule type" value="Genomic_DNA"/>
</dbReference>
<organism evidence="1 2">
    <name type="scientific">Candidatus Avidehalobacter gallistercoris</name>
    <dbReference type="NCBI Taxonomy" id="2840694"/>
    <lineage>
        <taxon>Bacteria</taxon>
        <taxon>Bacillati</taxon>
        <taxon>Bacillota</taxon>
        <taxon>Clostridia</taxon>
        <taxon>Eubacteriales</taxon>
        <taxon>Peptococcaceae</taxon>
        <taxon>Peptococcaceae incertae sedis</taxon>
        <taxon>Candidatus Avidehalobacter</taxon>
    </lineage>
</organism>
<dbReference type="InterPro" id="IPR010894">
    <property type="entry name" value="SpoVAD"/>
</dbReference>
<dbReference type="AlphaFoldDB" id="A0A9D1L022"/>
<sequence>MQGRQTWLFNPAPLLLGTGSVVGKREGDGPLSSDFDVIHKDPYLGQKSFEMAEQKFIEEACNLAVRWANVGRDEINLHFSGDLQNQITSSSFTARSLGIPYFGLFGACSTSVESMQLAALAAASGGARLALASSGSHTNAVEKQFRYPNEYGSQKNETTQITVTGAGAAVIAAPDFLPAPPPDQIRITSATVGRIVDLNVTDPFNMGAAMAPAACDTLLAHFKERGVRPDYYDLILTGDLGRVGSNLLVDLLTNAGTFIPQKQLNDAGKMIFSDEPKNLAGGSGCGCMAVTACGHIRREIARGKLKKVLLVATGALLSPLTTQQQESIPGIAHAISWEVF</sequence>
<reference evidence="1" key="1">
    <citation type="submission" date="2020-10" db="EMBL/GenBank/DDBJ databases">
        <authorList>
            <person name="Gilroy R."/>
        </authorList>
    </citation>
    <scope>NUCLEOTIDE SEQUENCE</scope>
    <source>
        <strain evidence="1">2830</strain>
    </source>
</reference>
<dbReference type="InterPro" id="IPR016039">
    <property type="entry name" value="Thiolase-like"/>
</dbReference>
<dbReference type="Pfam" id="PF07451">
    <property type="entry name" value="SpoVAD"/>
    <property type="match status" value="1"/>
</dbReference>
<dbReference type="NCBIfam" id="NF009069">
    <property type="entry name" value="PRK12404.1"/>
    <property type="match status" value="1"/>
</dbReference>
<dbReference type="NCBIfam" id="TIGR02845">
    <property type="entry name" value="spore_V_AD"/>
    <property type="match status" value="1"/>
</dbReference>
<evidence type="ECO:0000313" key="1">
    <source>
        <dbReference type="EMBL" id="HIU11026.1"/>
    </source>
</evidence>
<accession>A0A9D1L022</accession>
<dbReference type="PIRSF" id="PIRSF011570">
    <property type="entry name" value="SpoVAD"/>
    <property type="match status" value="1"/>
</dbReference>
<dbReference type="NCBIfam" id="NF006160">
    <property type="entry name" value="PRK08304.1"/>
    <property type="match status" value="1"/>
</dbReference>
<name>A0A9D1L022_9FIRM</name>
<evidence type="ECO:0000313" key="2">
    <source>
        <dbReference type="Proteomes" id="UP000824124"/>
    </source>
</evidence>
<protein>
    <submittedName>
        <fullName evidence="1">Stage V sporulation protein AD</fullName>
    </submittedName>
</protein>
<dbReference type="InterPro" id="IPR038369">
    <property type="entry name" value="SpoVAD_sf"/>
</dbReference>
<proteinExistence type="predicted"/>
<dbReference type="Proteomes" id="UP000824124">
    <property type="component" value="Unassembled WGS sequence"/>
</dbReference>
<dbReference type="SUPFAM" id="SSF53901">
    <property type="entry name" value="Thiolase-like"/>
    <property type="match status" value="1"/>
</dbReference>
<gene>
    <name evidence="1" type="primary">spoVAD</name>
    <name evidence="1" type="ORF">IAB00_07330</name>
</gene>
<reference evidence="1" key="2">
    <citation type="journal article" date="2021" name="PeerJ">
        <title>Extensive microbial diversity within the chicken gut microbiome revealed by metagenomics and culture.</title>
        <authorList>
            <person name="Gilroy R."/>
            <person name="Ravi A."/>
            <person name="Getino M."/>
            <person name="Pursley I."/>
            <person name="Horton D.L."/>
            <person name="Alikhan N.F."/>
            <person name="Baker D."/>
            <person name="Gharbi K."/>
            <person name="Hall N."/>
            <person name="Watson M."/>
            <person name="Adriaenssens E.M."/>
            <person name="Foster-Nyarko E."/>
            <person name="Jarju S."/>
            <person name="Secka A."/>
            <person name="Antonio M."/>
            <person name="Oren A."/>
            <person name="Chaudhuri R.R."/>
            <person name="La Ragione R."/>
            <person name="Hildebrand F."/>
            <person name="Pallen M.J."/>
        </authorList>
    </citation>
    <scope>NUCLEOTIDE SEQUENCE</scope>
    <source>
        <strain evidence="1">2830</strain>
    </source>
</reference>
<comment type="caution">
    <text evidence="1">The sequence shown here is derived from an EMBL/GenBank/DDBJ whole genome shotgun (WGS) entry which is preliminary data.</text>
</comment>
<dbReference type="Gene3D" id="3.40.47.40">
    <property type="entry name" value="Stage V sporulation protein AD"/>
    <property type="match status" value="1"/>
</dbReference>
<dbReference type="GO" id="GO:0016746">
    <property type="term" value="F:acyltransferase activity"/>
    <property type="evidence" value="ECO:0007669"/>
    <property type="project" value="InterPro"/>
</dbReference>